<reference evidence="2 3" key="1">
    <citation type="journal article" date="2016" name="Nat. Commun.">
        <title>Thousands of microbial genomes shed light on interconnected biogeochemical processes in an aquifer system.</title>
        <authorList>
            <person name="Anantharaman K."/>
            <person name="Brown C.T."/>
            <person name="Hug L.A."/>
            <person name="Sharon I."/>
            <person name="Castelle C.J."/>
            <person name="Probst A.J."/>
            <person name="Thomas B.C."/>
            <person name="Singh A."/>
            <person name="Wilkins M.J."/>
            <person name="Karaoz U."/>
            <person name="Brodie E.L."/>
            <person name="Williams K.H."/>
            <person name="Hubbard S.S."/>
            <person name="Banfield J.F."/>
        </authorList>
    </citation>
    <scope>NUCLEOTIDE SEQUENCE [LARGE SCALE GENOMIC DNA]</scope>
</reference>
<comment type="caution">
    <text evidence="2">The sequence shown here is derived from an EMBL/GenBank/DDBJ whole genome shotgun (WGS) entry which is preliminary data.</text>
</comment>
<keyword evidence="1" id="KW-0472">Membrane</keyword>
<feature type="transmembrane region" description="Helical" evidence="1">
    <location>
        <begin position="36"/>
        <end position="56"/>
    </location>
</feature>
<keyword evidence="1" id="KW-1133">Transmembrane helix</keyword>
<evidence type="ECO:0000313" key="3">
    <source>
        <dbReference type="Proteomes" id="UP000176377"/>
    </source>
</evidence>
<evidence type="ECO:0000313" key="2">
    <source>
        <dbReference type="EMBL" id="OGG60010.1"/>
    </source>
</evidence>
<proteinExistence type="predicted"/>
<keyword evidence="1" id="KW-0812">Transmembrane</keyword>
<sequence>MDLHSVTGFFTGIPLDWIILGVLVILIALDSLRSGIGRACAIALALPVAVLLYSLVEKTAVLGTVSALSATPMAQAITFGVIAVVCYLLVRRMALEYVESGTGEPIQALLAGGATTIVFIIAWEQVPALQSLWHMSDRVNAIFSESYRLIWLLGAYVGLAFARG</sequence>
<dbReference type="Proteomes" id="UP000176377">
    <property type="component" value="Unassembled WGS sequence"/>
</dbReference>
<protein>
    <submittedName>
        <fullName evidence="2">Uncharacterized protein</fullName>
    </submittedName>
</protein>
<organism evidence="2 3">
    <name type="scientific">Candidatus Kaiserbacteria bacterium RIFCSPHIGHO2_01_FULL_56_24</name>
    <dbReference type="NCBI Taxonomy" id="1798487"/>
    <lineage>
        <taxon>Bacteria</taxon>
        <taxon>Candidatus Kaiseribacteriota</taxon>
    </lineage>
</organism>
<dbReference type="EMBL" id="MFLA01000015">
    <property type="protein sequence ID" value="OGG60010.1"/>
    <property type="molecule type" value="Genomic_DNA"/>
</dbReference>
<accession>A0A1F6DFB1</accession>
<feature type="transmembrane region" description="Helical" evidence="1">
    <location>
        <begin position="6"/>
        <end position="29"/>
    </location>
</feature>
<feature type="transmembrane region" description="Helical" evidence="1">
    <location>
        <begin position="76"/>
        <end position="94"/>
    </location>
</feature>
<name>A0A1F6DFB1_9BACT</name>
<gene>
    <name evidence="2" type="ORF">A2765_00910</name>
</gene>
<evidence type="ECO:0000256" key="1">
    <source>
        <dbReference type="SAM" id="Phobius"/>
    </source>
</evidence>
<dbReference type="AlphaFoldDB" id="A0A1F6DFB1"/>